<keyword evidence="8" id="KW-1185">Reference proteome</keyword>
<sequence>MTIQHLYPPRVMDTLKDADLCAIAVIPGLYISDRFGARSQFLLRSHNIKYVLSATCEQDVPRWDETTLTKISTMHLDIDDHPMQDILCYLKQACDWIHAALEEKPDGTDPQKPVGVLVHCVQGISRSGAIVVAYLMRYHSLSYSDALSVARKHRPLIAPNPGFEQQLRLWELCNYDVYAAGSDILRPEYEFWKAQCRKAFQGPEAGSKKVIHETMNNIEAEMMKWGTMIEN</sequence>
<dbReference type="VEuPathDB" id="FungiDB:CIMG_00963"/>
<organism evidence="7 8">
    <name type="scientific">Coccidioides immitis (strain RS)</name>
    <name type="common">Valley fever fungus</name>
    <dbReference type="NCBI Taxonomy" id="246410"/>
    <lineage>
        <taxon>Eukaryota</taxon>
        <taxon>Fungi</taxon>
        <taxon>Dikarya</taxon>
        <taxon>Ascomycota</taxon>
        <taxon>Pezizomycotina</taxon>
        <taxon>Eurotiomycetes</taxon>
        <taxon>Eurotiomycetidae</taxon>
        <taxon>Onygenales</taxon>
        <taxon>Onygenaceae</taxon>
        <taxon>Coccidioides</taxon>
    </lineage>
</organism>
<dbReference type="EMBL" id="GG704911">
    <property type="protein sequence ID" value="KJF60236.1"/>
    <property type="molecule type" value="Genomic_DNA"/>
</dbReference>
<evidence type="ECO:0000256" key="1">
    <source>
        <dbReference type="ARBA" id="ARBA00008601"/>
    </source>
</evidence>
<evidence type="ECO:0000259" key="6">
    <source>
        <dbReference type="PROSITE" id="PS50056"/>
    </source>
</evidence>
<evidence type="ECO:0000256" key="4">
    <source>
        <dbReference type="ARBA" id="ARBA00022912"/>
    </source>
</evidence>
<dbReference type="PROSITE" id="PS50056">
    <property type="entry name" value="TYR_PHOSPHATASE_2"/>
    <property type="match status" value="1"/>
</dbReference>
<proteinExistence type="inferred from homology"/>
<dbReference type="Proteomes" id="UP000001261">
    <property type="component" value="Unassembled WGS sequence"/>
</dbReference>
<dbReference type="PANTHER" id="PTHR10159">
    <property type="entry name" value="DUAL SPECIFICITY PROTEIN PHOSPHATASE"/>
    <property type="match status" value="1"/>
</dbReference>
<protein>
    <recommendedName>
        <fullName evidence="2">protein-tyrosine-phosphatase</fullName>
        <ecNumber evidence="2">3.1.3.48</ecNumber>
    </recommendedName>
</protein>
<comment type="similarity">
    <text evidence="1">Belongs to the protein-tyrosine phosphatase family. Non-receptor class dual specificity subfamily.</text>
</comment>
<dbReference type="GeneID" id="4566859"/>
<dbReference type="AlphaFoldDB" id="A0A0D8JTF5"/>
<dbReference type="Pfam" id="PF00782">
    <property type="entry name" value="DSPc"/>
    <property type="match status" value="1"/>
</dbReference>
<dbReference type="InParanoid" id="A0A0D8JTF5"/>
<dbReference type="RefSeq" id="XP_004445857.1">
    <property type="nucleotide sequence ID" value="XM_004445800.1"/>
</dbReference>
<dbReference type="OrthoDB" id="10252009at2759"/>
<dbReference type="InterPro" id="IPR016130">
    <property type="entry name" value="Tyr_Pase_AS"/>
</dbReference>
<feature type="domain" description="Tyrosine specific protein phosphatases" evidence="6">
    <location>
        <begin position="91"/>
        <end position="155"/>
    </location>
</feature>
<dbReference type="SUPFAM" id="SSF52799">
    <property type="entry name" value="(Phosphotyrosine protein) phosphatases II"/>
    <property type="match status" value="1"/>
</dbReference>
<dbReference type="SMART" id="SM00195">
    <property type="entry name" value="DSPc"/>
    <property type="match status" value="1"/>
</dbReference>
<dbReference type="PANTHER" id="PTHR10159:SF519">
    <property type="entry name" value="DUAL SPECIFICITY PROTEIN PHOSPHATASE MPK3"/>
    <property type="match status" value="1"/>
</dbReference>
<reference evidence="8" key="1">
    <citation type="journal article" date="2009" name="Genome Res.">
        <title>Comparative genomic analyses of the human fungal pathogens Coccidioides and their relatives.</title>
        <authorList>
            <person name="Sharpton T.J."/>
            <person name="Stajich J.E."/>
            <person name="Rounsley S.D."/>
            <person name="Gardner M.J."/>
            <person name="Wortman J.R."/>
            <person name="Jordar V.S."/>
            <person name="Maiti R."/>
            <person name="Kodira C.D."/>
            <person name="Neafsey D.E."/>
            <person name="Zeng Q."/>
            <person name="Hung C.-Y."/>
            <person name="McMahan C."/>
            <person name="Muszewska A."/>
            <person name="Grynberg M."/>
            <person name="Mandel M.A."/>
            <person name="Kellner E.M."/>
            <person name="Barker B.M."/>
            <person name="Galgiani J.N."/>
            <person name="Orbach M.J."/>
            <person name="Kirkland T.N."/>
            <person name="Cole G.T."/>
            <person name="Henn M.R."/>
            <person name="Birren B.W."/>
            <person name="Taylor J.W."/>
        </authorList>
    </citation>
    <scope>NUCLEOTIDE SEQUENCE [LARGE SCALE GENOMIC DNA]</scope>
    <source>
        <strain evidence="8">RS</strain>
    </source>
</reference>
<feature type="domain" description="Tyrosine-protein phosphatase" evidence="5">
    <location>
        <begin position="20"/>
        <end position="176"/>
    </location>
</feature>
<dbReference type="GO" id="GO:0005737">
    <property type="term" value="C:cytoplasm"/>
    <property type="evidence" value="ECO:0007669"/>
    <property type="project" value="TreeGrafter"/>
</dbReference>
<dbReference type="EC" id="3.1.3.48" evidence="2"/>
<dbReference type="InterPro" id="IPR020422">
    <property type="entry name" value="TYR_PHOSPHATASE_DUAL_dom"/>
</dbReference>
<dbReference type="KEGG" id="cim:CIMG_00963"/>
<evidence type="ECO:0000256" key="3">
    <source>
        <dbReference type="ARBA" id="ARBA00022801"/>
    </source>
</evidence>
<dbReference type="GO" id="GO:0004725">
    <property type="term" value="F:protein tyrosine phosphatase activity"/>
    <property type="evidence" value="ECO:0007669"/>
    <property type="project" value="UniProtKB-EC"/>
</dbReference>
<dbReference type="CDD" id="cd14498">
    <property type="entry name" value="DSP"/>
    <property type="match status" value="1"/>
</dbReference>
<gene>
    <name evidence="7" type="ORF">CIMG_00963</name>
</gene>
<evidence type="ECO:0000256" key="2">
    <source>
        <dbReference type="ARBA" id="ARBA00013064"/>
    </source>
</evidence>
<keyword evidence="3" id="KW-0378">Hydrolase</keyword>
<dbReference type="InterPro" id="IPR000340">
    <property type="entry name" value="Dual-sp_phosphatase_cat-dom"/>
</dbReference>
<dbReference type="STRING" id="246410.A0A0D8JTF5"/>
<dbReference type="InterPro" id="IPR029021">
    <property type="entry name" value="Prot-tyrosine_phosphatase-like"/>
</dbReference>
<evidence type="ECO:0000313" key="7">
    <source>
        <dbReference type="EMBL" id="KJF60236.1"/>
    </source>
</evidence>
<dbReference type="PROSITE" id="PS00383">
    <property type="entry name" value="TYR_PHOSPHATASE_1"/>
    <property type="match status" value="1"/>
</dbReference>
<evidence type="ECO:0000259" key="5">
    <source>
        <dbReference type="PROSITE" id="PS50054"/>
    </source>
</evidence>
<dbReference type="InterPro" id="IPR000387">
    <property type="entry name" value="Tyr_Pase_dom"/>
</dbReference>
<dbReference type="PROSITE" id="PS50054">
    <property type="entry name" value="TYR_PHOSPHATASE_DUAL"/>
    <property type="match status" value="1"/>
</dbReference>
<keyword evidence="4" id="KW-0904">Protein phosphatase</keyword>
<name>A0A0D8JTF5_COCIM</name>
<accession>A0A0D8JTF5</accession>
<dbReference type="GO" id="GO:0043409">
    <property type="term" value="P:negative regulation of MAPK cascade"/>
    <property type="evidence" value="ECO:0007669"/>
    <property type="project" value="TreeGrafter"/>
</dbReference>
<reference evidence="8" key="2">
    <citation type="journal article" date="2010" name="Genome Res.">
        <title>Population genomic sequencing of Coccidioides fungi reveals recent hybridization and transposon control.</title>
        <authorList>
            <person name="Neafsey D.E."/>
            <person name="Barker B.M."/>
            <person name="Sharpton T.J."/>
            <person name="Stajich J.E."/>
            <person name="Park D.J."/>
            <person name="Whiston E."/>
            <person name="Hung C.-Y."/>
            <person name="McMahan C."/>
            <person name="White J."/>
            <person name="Sykes S."/>
            <person name="Heiman D."/>
            <person name="Young S."/>
            <person name="Zeng Q."/>
            <person name="Abouelleil A."/>
            <person name="Aftuck L."/>
            <person name="Bessette D."/>
            <person name="Brown A."/>
            <person name="FitzGerald M."/>
            <person name="Lui A."/>
            <person name="Macdonald J.P."/>
            <person name="Priest M."/>
            <person name="Orbach M.J."/>
            <person name="Galgiani J.N."/>
            <person name="Kirkland T.N."/>
            <person name="Cole G.T."/>
            <person name="Birren B.W."/>
            <person name="Henn M.R."/>
            <person name="Taylor J.W."/>
            <person name="Rounsley S.D."/>
        </authorList>
    </citation>
    <scope>GENOME REANNOTATION</scope>
    <source>
        <strain evidence="8">RS</strain>
    </source>
</reference>
<dbReference type="Gene3D" id="3.90.190.10">
    <property type="entry name" value="Protein tyrosine phosphatase superfamily"/>
    <property type="match status" value="1"/>
</dbReference>
<evidence type="ECO:0000313" key="8">
    <source>
        <dbReference type="Proteomes" id="UP000001261"/>
    </source>
</evidence>